<comment type="caution">
    <text evidence="1">The sequence shown here is derived from an EMBL/GenBank/DDBJ whole genome shotgun (WGS) entry which is preliminary data.</text>
</comment>
<evidence type="ECO:0000313" key="1">
    <source>
        <dbReference type="EMBL" id="RMA72570.1"/>
    </source>
</evidence>
<evidence type="ECO:0000313" key="2">
    <source>
        <dbReference type="Proteomes" id="UP000280368"/>
    </source>
</evidence>
<protein>
    <submittedName>
        <fullName evidence="1">Uncharacterized protein</fullName>
    </submittedName>
</protein>
<accession>A0A3L9ZK10</accession>
<name>A0A3L9ZK10_9FLAO</name>
<dbReference type="EMBL" id="REFH01000013">
    <property type="protein sequence ID" value="RMA72570.1"/>
    <property type="molecule type" value="Genomic_DNA"/>
</dbReference>
<proteinExistence type="predicted"/>
<dbReference type="RefSeq" id="WP_121926526.1">
    <property type="nucleotide sequence ID" value="NZ_CBCSGA010000011.1"/>
</dbReference>
<dbReference type="AlphaFoldDB" id="A0A3L9ZK10"/>
<organism evidence="1 2">
    <name type="scientific">Flavobacterium weaverense</name>
    <dbReference type="NCBI Taxonomy" id="271156"/>
    <lineage>
        <taxon>Bacteria</taxon>
        <taxon>Pseudomonadati</taxon>
        <taxon>Bacteroidota</taxon>
        <taxon>Flavobacteriia</taxon>
        <taxon>Flavobacteriales</taxon>
        <taxon>Flavobacteriaceae</taxon>
        <taxon>Flavobacterium</taxon>
    </lineage>
</organism>
<sequence>MRQSNLVQQITDAVRSGKVKETFKSSDFHFLSSSPSFISKHAVGNGKYTEYFIRVARGLYKLTR</sequence>
<reference evidence="1 2" key="1">
    <citation type="submission" date="2018-10" db="EMBL/GenBank/DDBJ databases">
        <title>Genomic Encyclopedia of Archaeal and Bacterial Type Strains, Phase II (KMG-II): from individual species to whole genera.</title>
        <authorList>
            <person name="Goeker M."/>
        </authorList>
    </citation>
    <scope>NUCLEOTIDE SEQUENCE [LARGE SCALE GENOMIC DNA]</scope>
    <source>
        <strain evidence="1 2">DSM 19727</strain>
    </source>
</reference>
<gene>
    <name evidence="1" type="ORF">BC961_2974</name>
</gene>
<keyword evidence="2" id="KW-1185">Reference proteome</keyword>
<dbReference type="Proteomes" id="UP000280368">
    <property type="component" value="Unassembled WGS sequence"/>
</dbReference>